<reference evidence="2" key="1">
    <citation type="submission" date="2022-11" db="EMBL/GenBank/DDBJ databases">
        <authorList>
            <person name="Petersen C."/>
        </authorList>
    </citation>
    <scope>NUCLEOTIDE SEQUENCE</scope>
    <source>
        <strain evidence="2">IBT 19713</strain>
    </source>
</reference>
<sequence>MERSAFHELPIEPRGILWEDNFIDAAHEQRLISTFRALEWPDRPGRISLHYGYTFDYKTFGIDPDIPYKDFPEWLRPLIPTTESRAPDQVCLQYYPPGSGIPPHSDAHMAWDQLYALSLGAPAVMQFRRGEQRVDIDLRPRSMMKMTGDSRLHWTHGIKKRKNDILADGTVRPRGNGGVLRTVGLERESVSVGIWNCAMLLSDDMGWRKRNDQ</sequence>
<dbReference type="InterPro" id="IPR032857">
    <property type="entry name" value="ALKBH4"/>
</dbReference>
<evidence type="ECO:0000313" key="2">
    <source>
        <dbReference type="EMBL" id="KAJ5246866.1"/>
    </source>
</evidence>
<dbReference type="PANTHER" id="PTHR12463">
    <property type="entry name" value="OXYGENASE-RELATED"/>
    <property type="match status" value="1"/>
</dbReference>
<gene>
    <name evidence="2" type="ORF">N7468_001849</name>
</gene>
<dbReference type="GeneID" id="83198449"/>
<keyword evidence="3" id="KW-1185">Reference proteome</keyword>
<dbReference type="InterPro" id="IPR037151">
    <property type="entry name" value="AlkB-like_sf"/>
</dbReference>
<dbReference type="PROSITE" id="PS51471">
    <property type="entry name" value="FE2OG_OXY"/>
    <property type="match status" value="1"/>
</dbReference>
<dbReference type="PANTHER" id="PTHR12463:SF1">
    <property type="entry name" value="2-OXOGLUTARATE AND FE-DEPENDENT OXYGENASE FAMILY PROTEIN"/>
    <property type="match status" value="1"/>
</dbReference>
<dbReference type="GO" id="GO:0051213">
    <property type="term" value="F:dioxygenase activity"/>
    <property type="evidence" value="ECO:0007669"/>
    <property type="project" value="UniProtKB-KW"/>
</dbReference>
<dbReference type="AlphaFoldDB" id="A0A9W9PJ39"/>
<proteinExistence type="predicted"/>
<dbReference type="RefSeq" id="XP_058334287.1">
    <property type="nucleotide sequence ID" value="XM_058471146.1"/>
</dbReference>
<dbReference type="Gene3D" id="2.60.120.590">
    <property type="entry name" value="Alpha-ketoglutarate-dependent dioxygenase AlkB-like"/>
    <property type="match status" value="1"/>
</dbReference>
<feature type="domain" description="Fe2OG dioxygenase" evidence="1">
    <location>
        <begin position="86"/>
        <end position="184"/>
    </location>
</feature>
<name>A0A9W9PJ39_9EURO</name>
<keyword evidence="2" id="KW-0560">Oxidoreductase</keyword>
<dbReference type="OrthoDB" id="271595at2759"/>
<organism evidence="2 3">
    <name type="scientific">Penicillium chermesinum</name>
    <dbReference type="NCBI Taxonomy" id="63820"/>
    <lineage>
        <taxon>Eukaryota</taxon>
        <taxon>Fungi</taxon>
        <taxon>Dikarya</taxon>
        <taxon>Ascomycota</taxon>
        <taxon>Pezizomycotina</taxon>
        <taxon>Eurotiomycetes</taxon>
        <taxon>Eurotiomycetidae</taxon>
        <taxon>Eurotiales</taxon>
        <taxon>Aspergillaceae</taxon>
        <taxon>Penicillium</taxon>
    </lineage>
</organism>
<dbReference type="Pfam" id="PF13532">
    <property type="entry name" value="2OG-FeII_Oxy_2"/>
    <property type="match status" value="1"/>
</dbReference>
<dbReference type="SUPFAM" id="SSF51197">
    <property type="entry name" value="Clavaminate synthase-like"/>
    <property type="match status" value="1"/>
</dbReference>
<reference evidence="2" key="2">
    <citation type="journal article" date="2023" name="IMA Fungus">
        <title>Comparative genomic study of the Penicillium genus elucidates a diverse pangenome and 15 lateral gene transfer events.</title>
        <authorList>
            <person name="Petersen C."/>
            <person name="Sorensen T."/>
            <person name="Nielsen M.R."/>
            <person name="Sondergaard T.E."/>
            <person name="Sorensen J.L."/>
            <person name="Fitzpatrick D.A."/>
            <person name="Frisvad J.C."/>
            <person name="Nielsen K.L."/>
        </authorList>
    </citation>
    <scope>NUCLEOTIDE SEQUENCE</scope>
    <source>
        <strain evidence="2">IBT 19713</strain>
    </source>
</reference>
<accession>A0A9W9PJ39</accession>
<protein>
    <submittedName>
        <fullName evidence="2">Oxoglutarate/iron-dependent dioxygenase</fullName>
    </submittedName>
</protein>
<dbReference type="InterPro" id="IPR027450">
    <property type="entry name" value="AlkB-like"/>
</dbReference>
<dbReference type="Proteomes" id="UP001150941">
    <property type="component" value="Unassembled WGS sequence"/>
</dbReference>
<comment type="caution">
    <text evidence="2">The sequence shown here is derived from an EMBL/GenBank/DDBJ whole genome shotgun (WGS) entry which is preliminary data.</text>
</comment>
<evidence type="ECO:0000313" key="3">
    <source>
        <dbReference type="Proteomes" id="UP001150941"/>
    </source>
</evidence>
<dbReference type="InterPro" id="IPR005123">
    <property type="entry name" value="Oxoglu/Fe-dep_dioxygenase_dom"/>
</dbReference>
<dbReference type="EMBL" id="JAPQKS010000002">
    <property type="protein sequence ID" value="KAJ5246866.1"/>
    <property type="molecule type" value="Genomic_DNA"/>
</dbReference>
<dbReference type="GO" id="GO:0032451">
    <property type="term" value="F:demethylase activity"/>
    <property type="evidence" value="ECO:0007669"/>
    <property type="project" value="TreeGrafter"/>
</dbReference>
<dbReference type="GO" id="GO:0070988">
    <property type="term" value="P:demethylation"/>
    <property type="evidence" value="ECO:0007669"/>
    <property type="project" value="InterPro"/>
</dbReference>
<keyword evidence="2" id="KW-0223">Dioxygenase</keyword>
<evidence type="ECO:0000259" key="1">
    <source>
        <dbReference type="PROSITE" id="PS51471"/>
    </source>
</evidence>